<comment type="caution">
    <text evidence="2">The sequence shown here is derived from an EMBL/GenBank/DDBJ whole genome shotgun (WGS) entry which is preliminary data.</text>
</comment>
<name>A0A9N9CJS5_9GLOM</name>
<dbReference type="Proteomes" id="UP000789572">
    <property type="component" value="Unassembled WGS sequence"/>
</dbReference>
<dbReference type="AlphaFoldDB" id="A0A9N9CJS5"/>
<dbReference type="EMBL" id="CAJVPJ010001809">
    <property type="protein sequence ID" value="CAG8604325.1"/>
    <property type="molecule type" value="Genomic_DNA"/>
</dbReference>
<dbReference type="OrthoDB" id="2437540at2759"/>
<protein>
    <submittedName>
        <fullName evidence="2">9084_t:CDS:1</fullName>
    </submittedName>
</protein>
<keyword evidence="3" id="KW-1185">Reference proteome</keyword>
<gene>
    <name evidence="2" type="ORF">POCULU_LOCUS7631</name>
</gene>
<organism evidence="2 3">
    <name type="scientific">Paraglomus occultum</name>
    <dbReference type="NCBI Taxonomy" id="144539"/>
    <lineage>
        <taxon>Eukaryota</taxon>
        <taxon>Fungi</taxon>
        <taxon>Fungi incertae sedis</taxon>
        <taxon>Mucoromycota</taxon>
        <taxon>Glomeromycotina</taxon>
        <taxon>Glomeromycetes</taxon>
        <taxon>Paraglomerales</taxon>
        <taxon>Paraglomeraceae</taxon>
        <taxon>Paraglomus</taxon>
    </lineage>
</organism>
<reference evidence="2" key="1">
    <citation type="submission" date="2021-06" db="EMBL/GenBank/DDBJ databases">
        <authorList>
            <person name="Kallberg Y."/>
            <person name="Tangrot J."/>
            <person name="Rosling A."/>
        </authorList>
    </citation>
    <scope>NUCLEOTIDE SEQUENCE</scope>
    <source>
        <strain evidence="2">IA702</strain>
    </source>
</reference>
<evidence type="ECO:0000313" key="2">
    <source>
        <dbReference type="EMBL" id="CAG8604325.1"/>
    </source>
</evidence>
<dbReference type="CDD" id="cd22265">
    <property type="entry name" value="UDM1_RNF168"/>
    <property type="match status" value="1"/>
</dbReference>
<sequence>MISSSRRLPPRILANFKIQKRLFSLNAYCMKEKNNVITVKKPTNSSDDPAETQGLVTSIHSENLIMMPLPAIKQIYDEHIQRLEAKNDERKAETKKLYDEHIQRLEAKNDEHIQRLEAKNDEHIQRLEAKNDEREAETKKLYDEHIQRLRANDKEHKEEIVKLTVKQKDDEADFIARSGEVFRLRRICNIRSALEYIRGWVSSKKGEDPLMYEPVDKVLEKLSNNQRFKECLINTCEMNNVNVEAVKKCMGGLYHTSSKGLHGYDKVVIHEKGWVVNEIIALGLIFKYFGVPFEYMNGNDHFVKFPYKLAPR</sequence>
<proteinExistence type="predicted"/>
<evidence type="ECO:0000256" key="1">
    <source>
        <dbReference type="SAM" id="Coils"/>
    </source>
</evidence>
<evidence type="ECO:0000313" key="3">
    <source>
        <dbReference type="Proteomes" id="UP000789572"/>
    </source>
</evidence>
<feature type="coiled-coil region" evidence="1">
    <location>
        <begin position="73"/>
        <end position="166"/>
    </location>
</feature>
<accession>A0A9N9CJS5</accession>
<keyword evidence="1" id="KW-0175">Coiled coil</keyword>